<evidence type="ECO:0000313" key="2">
    <source>
        <dbReference type="EMBL" id="EPT03713.1"/>
    </source>
</evidence>
<dbReference type="OrthoDB" id="3260925at2759"/>
<proteinExistence type="predicted"/>
<name>S8EHP6_FOMSC</name>
<evidence type="ECO:0000256" key="1">
    <source>
        <dbReference type="SAM" id="MobiDB-lite"/>
    </source>
</evidence>
<dbReference type="EMBL" id="KE504129">
    <property type="protein sequence ID" value="EPT03713.1"/>
    <property type="molecule type" value="Genomic_DNA"/>
</dbReference>
<sequence length="207" mass="22624">MSTALSPPRRMPSPQYMPSSLPSPRPGIPRRTSRNRLHLPAHPEEPPIPPRLIGSPLLKRMTVRPDQPHLLSYKAQSELWIDGDEFGTRRTGSAQTSPVQSSSSIPPPSPKRPGHRRTPSITMSPPRVRSRSPPPSPMPNLPPPPVPPIPSSALATPGAKRATLRSPPMGYSQVHIPDIDHSSPLAPTAQPKRTRWARKTASLRGVH</sequence>
<dbReference type="HOGENOM" id="CLU_109930_0_0_1"/>
<feature type="compositionally biased region" description="Pro residues" evidence="1">
    <location>
        <begin position="132"/>
        <end position="150"/>
    </location>
</feature>
<dbReference type="AlphaFoldDB" id="S8EHP6"/>
<evidence type="ECO:0000313" key="3">
    <source>
        <dbReference type="Proteomes" id="UP000015241"/>
    </source>
</evidence>
<dbReference type="Proteomes" id="UP000015241">
    <property type="component" value="Unassembled WGS sequence"/>
</dbReference>
<organism evidence="2 3">
    <name type="scientific">Fomitopsis schrenkii</name>
    <name type="common">Brown rot fungus</name>
    <dbReference type="NCBI Taxonomy" id="2126942"/>
    <lineage>
        <taxon>Eukaryota</taxon>
        <taxon>Fungi</taxon>
        <taxon>Dikarya</taxon>
        <taxon>Basidiomycota</taxon>
        <taxon>Agaricomycotina</taxon>
        <taxon>Agaricomycetes</taxon>
        <taxon>Polyporales</taxon>
        <taxon>Fomitopsis</taxon>
    </lineage>
</organism>
<protein>
    <submittedName>
        <fullName evidence="2">Uncharacterized protein</fullName>
    </submittedName>
</protein>
<accession>S8EHP6</accession>
<dbReference type="eggNOG" id="ENOG502SXKA">
    <property type="taxonomic scope" value="Eukaryota"/>
</dbReference>
<keyword evidence="3" id="KW-1185">Reference proteome</keyword>
<feature type="region of interest" description="Disordered" evidence="1">
    <location>
        <begin position="1"/>
        <end position="54"/>
    </location>
</feature>
<feature type="region of interest" description="Disordered" evidence="1">
    <location>
        <begin position="84"/>
        <end position="207"/>
    </location>
</feature>
<reference evidence="2 3" key="1">
    <citation type="journal article" date="2012" name="Science">
        <title>The Paleozoic origin of enzymatic lignin decomposition reconstructed from 31 fungal genomes.</title>
        <authorList>
            <person name="Floudas D."/>
            <person name="Binder M."/>
            <person name="Riley R."/>
            <person name="Barry K."/>
            <person name="Blanchette R.A."/>
            <person name="Henrissat B."/>
            <person name="Martinez A.T."/>
            <person name="Otillar R."/>
            <person name="Spatafora J.W."/>
            <person name="Yadav J.S."/>
            <person name="Aerts A."/>
            <person name="Benoit I."/>
            <person name="Boyd A."/>
            <person name="Carlson A."/>
            <person name="Copeland A."/>
            <person name="Coutinho P.M."/>
            <person name="de Vries R.P."/>
            <person name="Ferreira P."/>
            <person name="Findley K."/>
            <person name="Foster B."/>
            <person name="Gaskell J."/>
            <person name="Glotzer D."/>
            <person name="Gorecki P."/>
            <person name="Heitman J."/>
            <person name="Hesse C."/>
            <person name="Hori C."/>
            <person name="Igarashi K."/>
            <person name="Jurgens J.A."/>
            <person name="Kallen N."/>
            <person name="Kersten P."/>
            <person name="Kohler A."/>
            <person name="Kuees U."/>
            <person name="Kumar T.K.A."/>
            <person name="Kuo A."/>
            <person name="LaButti K."/>
            <person name="Larrondo L.F."/>
            <person name="Lindquist E."/>
            <person name="Ling A."/>
            <person name="Lombard V."/>
            <person name="Lucas S."/>
            <person name="Lundell T."/>
            <person name="Martin R."/>
            <person name="McLaughlin D.J."/>
            <person name="Morgenstern I."/>
            <person name="Morin E."/>
            <person name="Murat C."/>
            <person name="Nagy L.G."/>
            <person name="Nolan M."/>
            <person name="Ohm R.A."/>
            <person name="Patyshakuliyeva A."/>
            <person name="Rokas A."/>
            <person name="Ruiz-Duenas F.J."/>
            <person name="Sabat G."/>
            <person name="Salamov A."/>
            <person name="Samejima M."/>
            <person name="Schmutz J."/>
            <person name="Slot J.C."/>
            <person name="St John F."/>
            <person name="Stenlid J."/>
            <person name="Sun H."/>
            <person name="Sun S."/>
            <person name="Syed K."/>
            <person name="Tsang A."/>
            <person name="Wiebenga A."/>
            <person name="Young D."/>
            <person name="Pisabarro A."/>
            <person name="Eastwood D.C."/>
            <person name="Martin F."/>
            <person name="Cullen D."/>
            <person name="Grigoriev I.V."/>
            <person name="Hibbett D.S."/>
        </authorList>
    </citation>
    <scope>NUCLEOTIDE SEQUENCE</scope>
    <source>
        <strain evidence="3">FP-58527</strain>
    </source>
</reference>
<gene>
    <name evidence="2" type="ORF">FOMPIDRAFT_1014557</name>
</gene>
<dbReference type="InParanoid" id="S8EHP6"/>